<protein>
    <submittedName>
        <fullName evidence="2">Uncharacterized protein</fullName>
    </submittedName>
</protein>
<evidence type="ECO:0000313" key="3">
    <source>
        <dbReference type="Proteomes" id="UP000323242"/>
    </source>
</evidence>
<sequence>MSISDMLGLEKRRSPRGAGRPGTAVAIVEQATRDRKDIAEGPSAQLIFAHFDAALNDAAKRHGRHPTSAETYREMRRMLRMSGLSREGFDWVMRCRLLKMSESVRATDLRRTAELRVAERYVNFSLRFVPRGQRERYRQEWGAEMAALAPAEADRFAREVMRAAVKSGLFLRLRDLLGRVAA</sequence>
<dbReference type="AlphaFoldDB" id="A0A5D4IHK4"/>
<feature type="region of interest" description="Disordered" evidence="1">
    <location>
        <begin position="1"/>
        <end position="23"/>
    </location>
</feature>
<gene>
    <name evidence="2" type="ORF">FY004_30995</name>
</gene>
<accession>A0A5D4IHK4</accession>
<name>A0A5D4IHK4_9ACTN</name>
<comment type="caution">
    <text evidence="2">The sequence shown here is derived from an EMBL/GenBank/DDBJ whole genome shotgun (WGS) entry which is preliminary data.</text>
</comment>
<dbReference type="RefSeq" id="WP_148904502.1">
    <property type="nucleotide sequence ID" value="NZ_VSZQ01000230.1"/>
</dbReference>
<proteinExistence type="predicted"/>
<reference evidence="2 3" key="1">
    <citation type="submission" date="2019-08" db="EMBL/GenBank/DDBJ databases">
        <title>Draft genome for granaticin producer strain Streptomyces parvus C05.</title>
        <authorList>
            <person name="Gonzalez-Pimentel J.L."/>
        </authorList>
    </citation>
    <scope>NUCLEOTIDE SEQUENCE [LARGE SCALE GENOMIC DNA]</scope>
    <source>
        <strain evidence="2 3">C05</strain>
    </source>
</reference>
<keyword evidence="3" id="KW-1185">Reference proteome</keyword>
<evidence type="ECO:0000256" key="1">
    <source>
        <dbReference type="SAM" id="MobiDB-lite"/>
    </source>
</evidence>
<dbReference type="Proteomes" id="UP000323242">
    <property type="component" value="Unassembled WGS sequence"/>
</dbReference>
<evidence type="ECO:0000313" key="2">
    <source>
        <dbReference type="EMBL" id="TYR51655.1"/>
    </source>
</evidence>
<dbReference type="EMBL" id="VSZQ01000230">
    <property type="protein sequence ID" value="TYR51655.1"/>
    <property type="molecule type" value="Genomic_DNA"/>
</dbReference>
<organism evidence="2 3">
    <name type="scientific">Streptomyces parvus</name>
    <dbReference type="NCBI Taxonomy" id="66428"/>
    <lineage>
        <taxon>Bacteria</taxon>
        <taxon>Bacillati</taxon>
        <taxon>Actinomycetota</taxon>
        <taxon>Actinomycetes</taxon>
        <taxon>Kitasatosporales</taxon>
        <taxon>Streptomycetaceae</taxon>
        <taxon>Streptomyces</taxon>
    </lineage>
</organism>